<accession>A0A2K9LR36</accession>
<keyword evidence="1" id="KW-0378">Hydrolase</keyword>
<dbReference type="InterPro" id="IPR007466">
    <property type="entry name" value="Peptidyl-Arg-deiminase_porph"/>
</dbReference>
<dbReference type="AlphaFoldDB" id="A0A2K9LR36"/>
<dbReference type="GO" id="GO:0009446">
    <property type="term" value="P:putrescine biosynthetic process"/>
    <property type="evidence" value="ECO:0007669"/>
    <property type="project" value="InterPro"/>
</dbReference>
<evidence type="ECO:0000313" key="3">
    <source>
        <dbReference type="Proteomes" id="UP000235116"/>
    </source>
</evidence>
<proteinExistence type="predicted"/>
<dbReference type="Gene3D" id="3.75.10.10">
    <property type="entry name" value="L-arginine/glycine Amidinotransferase, Chain A"/>
    <property type="match status" value="1"/>
</dbReference>
<dbReference type="PANTHER" id="PTHR31377:SF0">
    <property type="entry name" value="AGMATINE DEIMINASE-RELATED"/>
    <property type="match status" value="1"/>
</dbReference>
<dbReference type="Pfam" id="PF04371">
    <property type="entry name" value="PAD_porph"/>
    <property type="match status" value="1"/>
</dbReference>
<dbReference type="PANTHER" id="PTHR31377">
    <property type="entry name" value="AGMATINE DEIMINASE-RELATED"/>
    <property type="match status" value="1"/>
</dbReference>
<dbReference type="GO" id="GO:0047632">
    <property type="term" value="F:agmatine deiminase activity"/>
    <property type="evidence" value="ECO:0007669"/>
    <property type="project" value="TreeGrafter"/>
</dbReference>
<dbReference type="Proteomes" id="UP000235116">
    <property type="component" value="Chromosome"/>
</dbReference>
<evidence type="ECO:0008006" key="4">
    <source>
        <dbReference type="Google" id="ProtNLM"/>
    </source>
</evidence>
<dbReference type="GO" id="GO:0004668">
    <property type="term" value="F:protein-arginine deiminase activity"/>
    <property type="evidence" value="ECO:0007669"/>
    <property type="project" value="InterPro"/>
</dbReference>
<reference evidence="3" key="1">
    <citation type="submission" date="2017-08" db="EMBL/GenBank/DDBJ databases">
        <title>Direct submision.</title>
        <authorList>
            <person name="Kim S.-J."/>
            <person name="Rhee S.-K."/>
        </authorList>
    </citation>
    <scope>NUCLEOTIDE SEQUENCE [LARGE SCALE GENOMIC DNA]</scope>
    <source>
        <strain evidence="3">GI5</strain>
    </source>
</reference>
<dbReference type="KEGG" id="kak:Kalk_20165"/>
<evidence type="ECO:0000256" key="1">
    <source>
        <dbReference type="ARBA" id="ARBA00022801"/>
    </source>
</evidence>
<dbReference type="SUPFAM" id="SSF55909">
    <property type="entry name" value="Pentein"/>
    <property type="match status" value="1"/>
</dbReference>
<dbReference type="EMBL" id="CP022684">
    <property type="protein sequence ID" value="AUM14601.1"/>
    <property type="molecule type" value="Genomic_DNA"/>
</dbReference>
<sequence length="341" mass="38199">MTKPMQLLPEWAEQASVLMAWPHASTDWHPWLNAIEQDYIALACAIATEVPPLILCQDQAHRAHIQGLLQGRCKHDPILAVSPYNDTWCRDYGPITLDDGSHRTLLDFCFNGWGDKYDAELDNHINQRLNEHWLVPLQSVNFELEGGSIETDGCGTLLTTEHCLLGSNRNTDMNREQIEALVLEKLGLNRTLWLSEGALLGDDTDSHIDNLARFSDAETIVYAVCADKNDPHHQHLSAMEKQLQGFTQPDGRPYKLEPINIPSPQFDENDKRLPGSYINFLILNNSVIMPVFGCEADAAAKTTLQRCFPGKTIITVPGNNLIRQYGGPHCATMQLPKGIIR</sequence>
<gene>
    <name evidence="2" type="ORF">Kalk_20165</name>
</gene>
<evidence type="ECO:0000313" key="2">
    <source>
        <dbReference type="EMBL" id="AUM14601.1"/>
    </source>
</evidence>
<keyword evidence="3" id="KW-1185">Reference proteome</keyword>
<name>A0A2K9LR36_9GAMM</name>
<protein>
    <recommendedName>
        <fullName evidence="4">Agmatine deiminase</fullName>
    </recommendedName>
</protein>
<organism evidence="2 3">
    <name type="scientific">Ketobacter alkanivorans</name>
    <dbReference type="NCBI Taxonomy" id="1917421"/>
    <lineage>
        <taxon>Bacteria</taxon>
        <taxon>Pseudomonadati</taxon>
        <taxon>Pseudomonadota</taxon>
        <taxon>Gammaproteobacteria</taxon>
        <taxon>Pseudomonadales</taxon>
        <taxon>Ketobacteraceae</taxon>
        <taxon>Ketobacter</taxon>
    </lineage>
</organism>